<keyword evidence="2" id="KW-0472">Membrane</keyword>
<keyword evidence="2" id="KW-1133">Transmembrane helix</keyword>
<evidence type="ECO:0000256" key="2">
    <source>
        <dbReference type="SAM" id="Phobius"/>
    </source>
</evidence>
<proteinExistence type="predicted"/>
<feature type="transmembrane region" description="Helical" evidence="2">
    <location>
        <begin position="23"/>
        <end position="47"/>
    </location>
</feature>
<dbReference type="SUPFAM" id="SSF51126">
    <property type="entry name" value="Pectin lyase-like"/>
    <property type="match status" value="1"/>
</dbReference>
<reference evidence="3 4" key="1">
    <citation type="submission" date="2016-06" db="EMBL/GenBank/DDBJ databases">
        <authorList>
            <person name="Kjaerup R.B."/>
            <person name="Dalgaard T.S."/>
            <person name="Juul-Madsen H.R."/>
        </authorList>
    </citation>
    <scope>NUCLEOTIDE SEQUENCE [LARGE SCALE GENOMIC DNA]</scope>
    <source>
        <strain evidence="3 4">DSM 45097</strain>
    </source>
</reference>
<feature type="region of interest" description="Disordered" evidence="1">
    <location>
        <begin position="216"/>
        <end position="236"/>
    </location>
</feature>
<name>A0A1C5JBL7_9ACTN</name>
<accession>A0A1C5JBL7</accession>
<gene>
    <name evidence="3" type="ORF">GA0074704_4333</name>
</gene>
<dbReference type="InterPro" id="IPR006626">
    <property type="entry name" value="PbH1"/>
</dbReference>
<feature type="region of interest" description="Disordered" evidence="1">
    <location>
        <begin position="48"/>
        <end position="108"/>
    </location>
</feature>
<feature type="region of interest" description="Disordered" evidence="1">
    <location>
        <begin position="315"/>
        <end position="336"/>
    </location>
</feature>
<dbReference type="EMBL" id="LT607751">
    <property type="protein sequence ID" value="SCG67942.1"/>
    <property type="molecule type" value="Genomic_DNA"/>
</dbReference>
<organism evidence="3 4">
    <name type="scientific">Micromonospora siamensis</name>
    <dbReference type="NCBI Taxonomy" id="299152"/>
    <lineage>
        <taxon>Bacteria</taxon>
        <taxon>Bacillati</taxon>
        <taxon>Actinomycetota</taxon>
        <taxon>Actinomycetes</taxon>
        <taxon>Micromonosporales</taxon>
        <taxon>Micromonosporaceae</taxon>
        <taxon>Micromonospora</taxon>
    </lineage>
</organism>
<dbReference type="PANTHER" id="PTHR11319:SF35">
    <property type="entry name" value="OUTER MEMBRANE PROTEIN PMPC-RELATED"/>
    <property type="match status" value="1"/>
</dbReference>
<dbReference type="PANTHER" id="PTHR11319">
    <property type="entry name" value="G PROTEIN-COUPLED RECEPTOR-RELATED"/>
    <property type="match status" value="1"/>
</dbReference>
<evidence type="ECO:0000313" key="3">
    <source>
        <dbReference type="EMBL" id="SCG67942.1"/>
    </source>
</evidence>
<dbReference type="Proteomes" id="UP000198210">
    <property type="component" value="Chromosome I"/>
</dbReference>
<keyword evidence="4" id="KW-1185">Reference proteome</keyword>
<sequence>MSNDVTTSDGGTHTVPPVRRRRALWVATGVAGLTGVVGLAALGGLAARENKADDAQQRADQQAATARQNVSDAGPGAEEAAKDDTRRGSDWDAREAKDRYDAKDEHGRVREVPCDDDKLVEALDLANRDHGGTIKLAEHCTYELDFADKKSGGALPTIKQEITIKGNDATIKRDSEDAFRLFRVADGGDLTLKDLTLTGGNAAEFKYGQIPGGPGVPGGAGGASAAPSYAKPQTKEGEADGGALLVEHGGSAHLKKVTLTRNNAEGNGGAIANYGRVDIEHSKIADNHARENGGGIFNLGLLHVEDSKIVNNTAGENGGGVANGRGKDRKGGYPFVEGRDKVGSVEIVDTSVEGNRADRNGGGVFSSGGFVKITGEGRDHEGGWGGGAADAGQDQRGDHRYAAQAVVKGNNACDSGGGIYAHHTDLDLRHVLVVKNHAGQDGGGIVVIGDERRKATAPGGEGGHTSATVADSAVVENTAGRFGGGIFNGEPVELRTLPTTMAALDGPRDGEHNSVRLTLRDTWIKGNTAVNGGGIFTNAGTVTLSRTKVTENTATGVKEHWFAGGLDVSFRLAGGILNDGGEVRLDDESTVTDNDPSNCAGTVENCFH</sequence>
<feature type="compositionally biased region" description="Basic and acidic residues" evidence="1">
    <location>
        <begin position="48"/>
        <end position="57"/>
    </location>
</feature>
<keyword evidence="2" id="KW-0812">Transmembrane</keyword>
<feature type="compositionally biased region" description="Low complexity" evidence="1">
    <location>
        <begin position="58"/>
        <end position="68"/>
    </location>
</feature>
<feature type="compositionally biased region" description="Basic and acidic residues" evidence="1">
    <location>
        <begin position="79"/>
        <end position="108"/>
    </location>
</feature>
<feature type="compositionally biased region" description="Basic and acidic residues" evidence="1">
    <location>
        <begin position="325"/>
        <end position="336"/>
    </location>
</feature>
<dbReference type="SMART" id="SM00710">
    <property type="entry name" value="PbH1"/>
    <property type="match status" value="6"/>
</dbReference>
<dbReference type="AlphaFoldDB" id="A0A1C5JBL7"/>
<evidence type="ECO:0000313" key="4">
    <source>
        <dbReference type="Proteomes" id="UP000198210"/>
    </source>
</evidence>
<protein>
    <submittedName>
        <fullName evidence="3">Polymorphic outer membrane protein repeat-containing protein</fullName>
    </submittedName>
</protein>
<evidence type="ECO:0000256" key="1">
    <source>
        <dbReference type="SAM" id="MobiDB-lite"/>
    </source>
</evidence>
<dbReference type="InterPro" id="IPR011050">
    <property type="entry name" value="Pectin_lyase_fold/virulence"/>
</dbReference>